<dbReference type="RefSeq" id="WP_221026550.1">
    <property type="nucleotide sequence ID" value="NZ_JAIEZQ010000003.1"/>
</dbReference>
<evidence type="ECO:0000313" key="1">
    <source>
        <dbReference type="EMBL" id="MBY9076765.1"/>
    </source>
</evidence>
<evidence type="ECO:0000313" key="2">
    <source>
        <dbReference type="Proteomes" id="UP000754710"/>
    </source>
</evidence>
<name>A0ABS7RRX5_9ACTN</name>
<gene>
    <name evidence="1" type="ORF">K1X13_18190</name>
</gene>
<dbReference type="GO" id="GO:0004519">
    <property type="term" value="F:endonuclease activity"/>
    <property type="evidence" value="ECO:0007669"/>
    <property type="project" value="UniProtKB-KW"/>
</dbReference>
<sequence>MSALHNDPGRWHDLASRQADVLSRQQLRDLGLDRHFVRNQLRAARWQPVGPLVVCTTTGPLTRRQRLWAAVLNAGPQAAVGGLTAGEMHGLRSWRREVDCVLVPKSERLPRIPGIRYVETRRDLPAMTSDRSTLPVLRLEPAILLFGAYHRVERTACGLLAAAVQQGLTTPAALTDWVALLHPLRRARVFRSVLADIAGGAESMAEVDVGRLCRAHGLPLPRRQVRRRDADGVNRYTDCEWDLPDGRVVVLEVDGGLHMHAARWAADMTRERGLVVAGRVVLRCTTYEIRRDPDRVVRDLRALGVDRVVRRSGADSARSYGRPG</sequence>
<protein>
    <submittedName>
        <fullName evidence="1">Endonuclease domain-containing protein</fullName>
    </submittedName>
</protein>
<proteinExistence type="predicted"/>
<keyword evidence="1" id="KW-0255">Endonuclease</keyword>
<organism evidence="1 2">
    <name type="scientific">Nocardioides jiangsuensis</name>
    <dbReference type="NCBI Taxonomy" id="2866161"/>
    <lineage>
        <taxon>Bacteria</taxon>
        <taxon>Bacillati</taxon>
        <taxon>Actinomycetota</taxon>
        <taxon>Actinomycetes</taxon>
        <taxon>Propionibacteriales</taxon>
        <taxon>Nocardioidaceae</taxon>
        <taxon>Nocardioides</taxon>
    </lineage>
</organism>
<reference evidence="1 2" key="1">
    <citation type="submission" date="2021-08" db="EMBL/GenBank/DDBJ databases">
        <title>Nocardioides bacterium WL0053 sp. nov., isolated from the sediment.</title>
        <authorList>
            <person name="Wang L."/>
            <person name="Zhang D."/>
            <person name="Zhang A."/>
        </authorList>
    </citation>
    <scope>NUCLEOTIDE SEQUENCE [LARGE SCALE GENOMIC DNA]</scope>
    <source>
        <strain evidence="1 2">WL0053</strain>
    </source>
</reference>
<keyword evidence="1" id="KW-0378">Hydrolase</keyword>
<comment type="caution">
    <text evidence="1">The sequence shown here is derived from an EMBL/GenBank/DDBJ whole genome shotgun (WGS) entry which is preliminary data.</text>
</comment>
<keyword evidence="2" id="KW-1185">Reference proteome</keyword>
<accession>A0ABS7RRX5</accession>
<keyword evidence="1" id="KW-0540">Nuclease</keyword>
<dbReference type="EMBL" id="JAIEZQ010000003">
    <property type="protein sequence ID" value="MBY9076765.1"/>
    <property type="molecule type" value="Genomic_DNA"/>
</dbReference>
<dbReference type="Proteomes" id="UP000754710">
    <property type="component" value="Unassembled WGS sequence"/>
</dbReference>